<dbReference type="Pfam" id="PF12770">
    <property type="entry name" value="CHAT"/>
    <property type="match status" value="1"/>
</dbReference>
<evidence type="ECO:0000313" key="4">
    <source>
        <dbReference type="Proteomes" id="UP000298030"/>
    </source>
</evidence>
<dbReference type="EMBL" id="QPFP01000041">
    <property type="protein sequence ID" value="TEB27229.1"/>
    <property type="molecule type" value="Genomic_DNA"/>
</dbReference>
<sequence>DISRAVEIEQVVIDIISEDHSHLPEFLDNLGTWLNYRFDRNRQQQRTTPRPLNSISDRTRSEDGKSGDLTNSMSACEGGSLELIPDDDSQLPVGAFSGLRPGRVPATISERFGSSFLGPVQLTSEDNPTLPTMLSSLGTAFQYRYARTGNLPTLLKPLPHSRKLDPEIYQTSLKPSLCSGGRAASKSPGISPIFNEAISVRRKAVELTPDGHPTLHTMLNVLGNSLQNRFDRTGDLKDVSEAISVKERSVELAPDGDANLPSNLINLGVSYQSRFEATGNLSDIEEAISAQQLAVEFTPDGHAMLPARLGLLGNSVYSKAVSTASSDDLKSSISHYRSSAKCSAGSPRDRLEGARRWVGRLYRHFPRSPELLDACDVAVSLLALMAGLDETVRRRYTRILDVSGIAPDSAAIACALDRVDKAIEWLEQGRCLVWGQLSHLRTPLDQLRAHDPALARRIAEVSRNLETAGSSRDPVEADMAISTSISVEDARRAHVNLAKEWDDLLRTVRAIPGFSDFLRPSPCSPLLQHLPEGGSVVVINVDGIRCDAIALMAGLDDPLHIPLPNFSVEKAIGYRRILSSQLESQGLRGREASVDAGGRALRPQRKTQTQEGEQGLRDPILNMLGLPRIDPESQNVLPRIWWCPTGPLSMLPIHAAGIYGNRQCECVMDYAVSSYTPTITSLTDRVRDSRPISSNVSGLFLTCQPKAPGAGQIPGTVEEIEGVYAKAAQAGGRVLKLVGDEVTVGECLKHLEEFTSVHFACHASQNAADPLHSKFLFHKGSLDLGTIIQRHLKNADLAFLSACQTSTGDAQLSNEVVATMWSIEDRHAIDVANDFYDYLFSHSKAEAEGGRRRQCRLDGTISAARLDNSSASLLSWVPYVHFGL</sequence>
<dbReference type="Gene3D" id="1.25.40.10">
    <property type="entry name" value="Tetratricopeptide repeat domain"/>
    <property type="match status" value="1"/>
</dbReference>
<comment type="caution">
    <text evidence="3">The sequence shown here is derived from an EMBL/GenBank/DDBJ whole genome shotgun (WGS) entry which is preliminary data.</text>
</comment>
<organism evidence="3 4">
    <name type="scientific">Coprinellus micaceus</name>
    <name type="common">Glistening ink-cap mushroom</name>
    <name type="synonym">Coprinus micaceus</name>
    <dbReference type="NCBI Taxonomy" id="71717"/>
    <lineage>
        <taxon>Eukaryota</taxon>
        <taxon>Fungi</taxon>
        <taxon>Dikarya</taxon>
        <taxon>Basidiomycota</taxon>
        <taxon>Agaricomycotina</taxon>
        <taxon>Agaricomycetes</taxon>
        <taxon>Agaricomycetidae</taxon>
        <taxon>Agaricales</taxon>
        <taxon>Agaricineae</taxon>
        <taxon>Psathyrellaceae</taxon>
        <taxon>Coprinellus</taxon>
    </lineage>
</organism>
<proteinExistence type="predicted"/>
<accession>A0A4Y7T125</accession>
<dbReference type="InterPro" id="IPR024983">
    <property type="entry name" value="CHAT_dom"/>
</dbReference>
<evidence type="ECO:0000256" key="1">
    <source>
        <dbReference type="SAM" id="MobiDB-lite"/>
    </source>
</evidence>
<feature type="non-terminal residue" evidence="3">
    <location>
        <position position="1"/>
    </location>
</feature>
<feature type="compositionally biased region" description="Basic and acidic residues" evidence="1">
    <location>
        <begin position="57"/>
        <end position="66"/>
    </location>
</feature>
<dbReference type="AlphaFoldDB" id="A0A4Y7T125"/>
<dbReference type="Proteomes" id="UP000298030">
    <property type="component" value="Unassembled WGS sequence"/>
</dbReference>
<dbReference type="OrthoDB" id="9991317at2759"/>
<dbReference type="STRING" id="71717.A0A4Y7T125"/>
<keyword evidence="4" id="KW-1185">Reference proteome</keyword>
<dbReference type="InterPro" id="IPR011990">
    <property type="entry name" value="TPR-like_helical_dom_sf"/>
</dbReference>
<feature type="domain" description="CHAT" evidence="2">
    <location>
        <begin position="622"/>
        <end position="883"/>
    </location>
</feature>
<evidence type="ECO:0000259" key="2">
    <source>
        <dbReference type="Pfam" id="PF12770"/>
    </source>
</evidence>
<feature type="region of interest" description="Disordered" evidence="1">
    <location>
        <begin position="41"/>
        <end position="81"/>
    </location>
</feature>
<feature type="region of interest" description="Disordered" evidence="1">
    <location>
        <begin position="588"/>
        <end position="613"/>
    </location>
</feature>
<name>A0A4Y7T125_COPMI</name>
<gene>
    <name evidence="3" type="ORF">FA13DRAFT_1736619</name>
</gene>
<reference evidence="3 4" key="1">
    <citation type="journal article" date="2019" name="Nat. Ecol. Evol.">
        <title>Megaphylogeny resolves global patterns of mushroom evolution.</title>
        <authorList>
            <person name="Varga T."/>
            <person name="Krizsan K."/>
            <person name="Foldi C."/>
            <person name="Dima B."/>
            <person name="Sanchez-Garcia M."/>
            <person name="Sanchez-Ramirez S."/>
            <person name="Szollosi G.J."/>
            <person name="Szarkandi J.G."/>
            <person name="Papp V."/>
            <person name="Albert L."/>
            <person name="Andreopoulos W."/>
            <person name="Angelini C."/>
            <person name="Antonin V."/>
            <person name="Barry K.W."/>
            <person name="Bougher N.L."/>
            <person name="Buchanan P."/>
            <person name="Buyck B."/>
            <person name="Bense V."/>
            <person name="Catcheside P."/>
            <person name="Chovatia M."/>
            <person name="Cooper J."/>
            <person name="Damon W."/>
            <person name="Desjardin D."/>
            <person name="Finy P."/>
            <person name="Geml J."/>
            <person name="Haridas S."/>
            <person name="Hughes K."/>
            <person name="Justo A."/>
            <person name="Karasinski D."/>
            <person name="Kautmanova I."/>
            <person name="Kiss B."/>
            <person name="Kocsube S."/>
            <person name="Kotiranta H."/>
            <person name="LaButti K.M."/>
            <person name="Lechner B.E."/>
            <person name="Liimatainen K."/>
            <person name="Lipzen A."/>
            <person name="Lukacs Z."/>
            <person name="Mihaltcheva S."/>
            <person name="Morgado L.N."/>
            <person name="Niskanen T."/>
            <person name="Noordeloos M.E."/>
            <person name="Ohm R.A."/>
            <person name="Ortiz-Santana B."/>
            <person name="Ovrebo C."/>
            <person name="Racz N."/>
            <person name="Riley R."/>
            <person name="Savchenko A."/>
            <person name="Shiryaev A."/>
            <person name="Soop K."/>
            <person name="Spirin V."/>
            <person name="Szebenyi C."/>
            <person name="Tomsovsky M."/>
            <person name="Tulloss R.E."/>
            <person name="Uehling J."/>
            <person name="Grigoriev I.V."/>
            <person name="Vagvolgyi C."/>
            <person name="Papp T."/>
            <person name="Martin F.M."/>
            <person name="Miettinen O."/>
            <person name="Hibbett D.S."/>
            <person name="Nagy L.G."/>
        </authorList>
    </citation>
    <scope>NUCLEOTIDE SEQUENCE [LARGE SCALE GENOMIC DNA]</scope>
    <source>
        <strain evidence="3 4">FP101781</strain>
    </source>
</reference>
<dbReference type="SUPFAM" id="SSF48452">
    <property type="entry name" value="TPR-like"/>
    <property type="match status" value="1"/>
</dbReference>
<evidence type="ECO:0000313" key="3">
    <source>
        <dbReference type="EMBL" id="TEB27229.1"/>
    </source>
</evidence>
<protein>
    <recommendedName>
        <fullName evidence="2">CHAT domain-containing protein</fullName>
    </recommendedName>
</protein>